<dbReference type="InterPro" id="IPR016181">
    <property type="entry name" value="Acyl_CoA_acyltransferase"/>
</dbReference>
<dbReference type="GO" id="GO:0016747">
    <property type="term" value="F:acyltransferase activity, transferring groups other than amino-acyl groups"/>
    <property type="evidence" value="ECO:0007669"/>
    <property type="project" value="InterPro"/>
</dbReference>
<organism evidence="4 5">
    <name type="scientific">Vibrio fortis</name>
    <dbReference type="NCBI Taxonomy" id="212667"/>
    <lineage>
        <taxon>Bacteria</taxon>
        <taxon>Pseudomonadati</taxon>
        <taxon>Pseudomonadota</taxon>
        <taxon>Gammaproteobacteria</taxon>
        <taxon>Vibrionales</taxon>
        <taxon>Vibrionaceae</taxon>
        <taxon>Vibrio</taxon>
    </lineage>
</organism>
<sequence length="143" mass="16110">MIVENVLPENYAEMLNVWENSVRATHDFITEEDIEFFKPIIMEQAFPAVTLRCVKNESGSIVGFVGTHESKIEMLFILDDVRGQGVGKALLQYAIEHLGATQVDVNEQNPQAVGFYQHMGFKVVSRSPLDDMGKPFPILHMTL</sequence>
<comment type="caution">
    <text evidence="4">The sequence shown here is derived from an EMBL/GenBank/DDBJ whole genome shotgun (WGS) entry which is preliminary data.</text>
</comment>
<evidence type="ECO:0000313" key="5">
    <source>
        <dbReference type="Proteomes" id="UP000326789"/>
    </source>
</evidence>
<evidence type="ECO:0000256" key="1">
    <source>
        <dbReference type="ARBA" id="ARBA00022679"/>
    </source>
</evidence>
<accession>A0A5N3QTL8</accession>
<dbReference type="SUPFAM" id="SSF55729">
    <property type="entry name" value="Acyl-CoA N-acyltransferases (Nat)"/>
    <property type="match status" value="1"/>
</dbReference>
<name>A0A5N3QTL8_9VIBR</name>
<reference evidence="4 5" key="1">
    <citation type="submission" date="2019-09" db="EMBL/GenBank/DDBJ databases">
        <title>Whole genome sequence of Vibrio fortis.</title>
        <authorList>
            <person name="Das S.K."/>
        </authorList>
    </citation>
    <scope>NUCLEOTIDE SEQUENCE [LARGE SCALE GENOMIC DNA]</scope>
    <source>
        <strain evidence="4 5">AN60</strain>
    </source>
</reference>
<dbReference type="Gene3D" id="3.40.630.30">
    <property type="match status" value="1"/>
</dbReference>
<protein>
    <submittedName>
        <fullName evidence="4">GNAT family N-acetyltransferase</fullName>
    </submittedName>
</protein>
<gene>
    <name evidence="4" type="ORF">F2P58_23875</name>
</gene>
<dbReference type="EMBL" id="VWSE01000010">
    <property type="protein sequence ID" value="KAB0285547.1"/>
    <property type="molecule type" value="Genomic_DNA"/>
</dbReference>
<evidence type="ECO:0000259" key="3">
    <source>
        <dbReference type="PROSITE" id="PS51186"/>
    </source>
</evidence>
<evidence type="ECO:0000313" key="4">
    <source>
        <dbReference type="EMBL" id="KAB0285547.1"/>
    </source>
</evidence>
<dbReference type="CDD" id="cd04301">
    <property type="entry name" value="NAT_SF"/>
    <property type="match status" value="1"/>
</dbReference>
<dbReference type="AlphaFoldDB" id="A0A5N3QTL8"/>
<dbReference type="Proteomes" id="UP000326789">
    <property type="component" value="Unassembled WGS sequence"/>
</dbReference>
<dbReference type="PANTHER" id="PTHR43800:SF1">
    <property type="entry name" value="PEPTIDYL-LYSINE N-ACETYLTRANSFERASE YJAB"/>
    <property type="match status" value="1"/>
</dbReference>
<dbReference type="RefSeq" id="WP_150873245.1">
    <property type="nucleotide sequence ID" value="NZ_VWSE01000010.1"/>
</dbReference>
<dbReference type="PROSITE" id="PS51186">
    <property type="entry name" value="GNAT"/>
    <property type="match status" value="1"/>
</dbReference>
<dbReference type="PANTHER" id="PTHR43800">
    <property type="entry name" value="PEPTIDYL-LYSINE N-ACETYLTRANSFERASE YJAB"/>
    <property type="match status" value="1"/>
</dbReference>
<evidence type="ECO:0000256" key="2">
    <source>
        <dbReference type="ARBA" id="ARBA00023315"/>
    </source>
</evidence>
<dbReference type="InterPro" id="IPR000182">
    <property type="entry name" value="GNAT_dom"/>
</dbReference>
<feature type="domain" description="N-acetyltransferase" evidence="3">
    <location>
        <begin position="1"/>
        <end position="137"/>
    </location>
</feature>
<proteinExistence type="predicted"/>
<keyword evidence="2" id="KW-0012">Acyltransferase</keyword>
<dbReference type="Pfam" id="PF13673">
    <property type="entry name" value="Acetyltransf_10"/>
    <property type="match status" value="1"/>
</dbReference>
<keyword evidence="1 4" id="KW-0808">Transferase</keyword>